<protein>
    <submittedName>
        <fullName evidence="2">Uncharacterized protein</fullName>
    </submittedName>
</protein>
<evidence type="ECO:0000313" key="3">
    <source>
        <dbReference type="Proteomes" id="UP000314981"/>
    </source>
</evidence>
<keyword evidence="1" id="KW-0812">Transmembrane</keyword>
<name>A0A4W2D8A5_BOBOX</name>
<proteinExistence type="predicted"/>
<feature type="transmembrane region" description="Helical" evidence="1">
    <location>
        <begin position="20"/>
        <end position="38"/>
    </location>
</feature>
<reference evidence="2" key="3">
    <citation type="submission" date="2025-09" db="UniProtKB">
        <authorList>
            <consortium name="Ensembl"/>
        </authorList>
    </citation>
    <scope>IDENTIFICATION</scope>
</reference>
<keyword evidence="3" id="KW-1185">Reference proteome</keyword>
<evidence type="ECO:0000256" key="1">
    <source>
        <dbReference type="SAM" id="Phobius"/>
    </source>
</evidence>
<reference evidence="2 3" key="1">
    <citation type="submission" date="2018-11" db="EMBL/GenBank/DDBJ databases">
        <title>Haplotype-resolved cattle genomes.</title>
        <authorList>
            <person name="Low W.Y."/>
            <person name="Tearle R."/>
            <person name="Bickhart D.M."/>
            <person name="Rosen B.D."/>
            <person name="Koren S."/>
            <person name="Rhie A."/>
            <person name="Hiendleder S."/>
            <person name="Phillippy A.M."/>
            <person name="Smith T.P.L."/>
            <person name="Williams J.L."/>
        </authorList>
    </citation>
    <scope>NUCLEOTIDE SEQUENCE [LARGE SCALE GENOMIC DNA]</scope>
</reference>
<dbReference type="AlphaFoldDB" id="A0A4W2D8A5"/>
<reference evidence="2" key="2">
    <citation type="submission" date="2025-08" db="UniProtKB">
        <authorList>
            <consortium name="Ensembl"/>
        </authorList>
    </citation>
    <scope>IDENTIFICATION</scope>
</reference>
<dbReference type="Proteomes" id="UP000314981">
    <property type="component" value="Chromosome 8"/>
</dbReference>
<sequence length="144" mass="16149">MSCLYILEINPLSVVSFAKIFFHSEGCLFTLFIVSFSVQKFLSLIRSHMFTFTFISITLGGGVLSMFSSKSFIVSVIFVYDVRKCSNFILLHVAVQCSQHHSLKRLQGPHFVGPPGSSVHGISQGRILEWVAISFSRRSSQPRN</sequence>
<accession>A0A4W2D8A5</accession>
<keyword evidence="1" id="KW-0472">Membrane</keyword>
<evidence type="ECO:0000313" key="2">
    <source>
        <dbReference type="Ensembl" id="ENSBIXP00000020500.1"/>
    </source>
</evidence>
<feature type="transmembrane region" description="Helical" evidence="1">
    <location>
        <begin position="50"/>
        <end position="80"/>
    </location>
</feature>
<dbReference type="Ensembl" id="ENSBIXT00000049464.1">
    <property type="protein sequence ID" value="ENSBIXP00000020500.1"/>
    <property type="gene ID" value="ENSBIXG00000004754.1"/>
</dbReference>
<organism evidence="2 3">
    <name type="scientific">Bos indicus x Bos taurus</name>
    <name type="common">Hybrid cattle</name>
    <dbReference type="NCBI Taxonomy" id="30522"/>
    <lineage>
        <taxon>Eukaryota</taxon>
        <taxon>Metazoa</taxon>
        <taxon>Chordata</taxon>
        <taxon>Craniata</taxon>
        <taxon>Vertebrata</taxon>
        <taxon>Euteleostomi</taxon>
        <taxon>Mammalia</taxon>
        <taxon>Eutheria</taxon>
        <taxon>Laurasiatheria</taxon>
        <taxon>Artiodactyla</taxon>
        <taxon>Ruminantia</taxon>
        <taxon>Pecora</taxon>
        <taxon>Bovidae</taxon>
        <taxon>Bovinae</taxon>
        <taxon>Bos</taxon>
    </lineage>
</organism>
<keyword evidence="1" id="KW-1133">Transmembrane helix</keyword>